<dbReference type="InterPro" id="IPR016032">
    <property type="entry name" value="Sig_transdc_resp-reg_C-effctor"/>
</dbReference>
<feature type="region of interest" description="Disordered" evidence="1">
    <location>
        <begin position="1"/>
        <end position="22"/>
    </location>
</feature>
<protein>
    <submittedName>
        <fullName evidence="3">Regulatory protein, luxR family</fullName>
    </submittedName>
</protein>
<dbReference type="Gene3D" id="1.10.10.10">
    <property type="entry name" value="Winged helix-like DNA-binding domain superfamily/Winged helix DNA-binding domain"/>
    <property type="match status" value="1"/>
</dbReference>
<accession>A0A1C4UTE1</accession>
<dbReference type="SUPFAM" id="SSF46894">
    <property type="entry name" value="C-terminal effector domain of the bipartite response regulators"/>
    <property type="match status" value="1"/>
</dbReference>
<dbReference type="InterPro" id="IPR000792">
    <property type="entry name" value="Tscrpt_reg_LuxR_C"/>
</dbReference>
<dbReference type="Proteomes" id="UP000199629">
    <property type="component" value="Unassembled WGS sequence"/>
</dbReference>
<evidence type="ECO:0000313" key="3">
    <source>
        <dbReference type="EMBL" id="SCE74973.1"/>
    </source>
</evidence>
<gene>
    <name evidence="3" type="ORF">GA0070214_101997</name>
</gene>
<proteinExistence type="predicted"/>
<organism evidence="3 4">
    <name type="scientific">Micromonospora chaiyaphumensis</name>
    <dbReference type="NCBI Taxonomy" id="307119"/>
    <lineage>
        <taxon>Bacteria</taxon>
        <taxon>Bacillati</taxon>
        <taxon>Actinomycetota</taxon>
        <taxon>Actinomycetes</taxon>
        <taxon>Micromonosporales</taxon>
        <taxon>Micromonosporaceae</taxon>
        <taxon>Micromonospora</taxon>
    </lineage>
</organism>
<name>A0A1C4UTE1_9ACTN</name>
<keyword evidence="4" id="KW-1185">Reference proteome</keyword>
<dbReference type="InterPro" id="IPR036388">
    <property type="entry name" value="WH-like_DNA-bd_sf"/>
</dbReference>
<dbReference type="EMBL" id="FMCS01000001">
    <property type="protein sequence ID" value="SCE74973.1"/>
    <property type="molecule type" value="Genomic_DNA"/>
</dbReference>
<dbReference type="GO" id="GO:0003677">
    <property type="term" value="F:DNA binding"/>
    <property type="evidence" value="ECO:0007669"/>
    <property type="project" value="InterPro"/>
</dbReference>
<dbReference type="PANTHER" id="PTHR34293:SF1">
    <property type="entry name" value="HTH-TYPE TRANSCRIPTIONAL REGULATOR TRMBL2"/>
    <property type="match status" value="1"/>
</dbReference>
<dbReference type="CDD" id="cd06170">
    <property type="entry name" value="LuxR_C_like"/>
    <property type="match status" value="1"/>
</dbReference>
<dbReference type="AlphaFoldDB" id="A0A1C4UTE1"/>
<evidence type="ECO:0000313" key="4">
    <source>
        <dbReference type="Proteomes" id="UP000199629"/>
    </source>
</evidence>
<dbReference type="Pfam" id="PF00196">
    <property type="entry name" value="GerE"/>
    <property type="match status" value="1"/>
</dbReference>
<dbReference type="SMART" id="SM00421">
    <property type="entry name" value="HTH_LUXR"/>
    <property type="match status" value="1"/>
</dbReference>
<dbReference type="PANTHER" id="PTHR34293">
    <property type="entry name" value="HTH-TYPE TRANSCRIPTIONAL REGULATOR TRMBL2"/>
    <property type="match status" value="1"/>
</dbReference>
<evidence type="ECO:0000256" key="1">
    <source>
        <dbReference type="SAM" id="MobiDB-lite"/>
    </source>
</evidence>
<reference evidence="4" key="1">
    <citation type="submission" date="2016-06" db="EMBL/GenBank/DDBJ databases">
        <authorList>
            <person name="Varghese N."/>
            <person name="Submissions Spin"/>
        </authorList>
    </citation>
    <scope>NUCLEOTIDE SEQUENCE [LARGE SCALE GENOMIC DNA]</scope>
    <source>
        <strain evidence="4">DSM 45246</strain>
    </source>
</reference>
<dbReference type="InterPro" id="IPR051797">
    <property type="entry name" value="TrmB-like"/>
</dbReference>
<dbReference type="PROSITE" id="PS50043">
    <property type="entry name" value="HTH_LUXR_2"/>
    <property type="match status" value="1"/>
</dbReference>
<dbReference type="RefSeq" id="WP_091259399.1">
    <property type="nucleotide sequence ID" value="NZ_FMCS01000001.1"/>
</dbReference>
<evidence type="ECO:0000259" key="2">
    <source>
        <dbReference type="PROSITE" id="PS50043"/>
    </source>
</evidence>
<sequence length="351" mass="37206">MAPPLAATAPQAHPASPNHVAPSLTRYGFTPSADLVFRSLTAYGPQTGGRLARDLGMPVTVVLGCLAELRDGGLVCEPAGPRGSSGTWRAVPLARAMAAVAHRRRPGADASRRPSAHAMELSNALVELGGGVNHLTTRDAARRRLAALVGMARREHLAMNPESTFDESAKTAAGSMDRMLRDRGVAVRMIGVQPRDVDLLVPYGGVDAGGSGASYRESPGVPLKLIVVDRAVALFPVDPGNYERGYLEIHHAPVVESLVATFERHWQSSAPSAATGLFLTDREAALVNLLARGHTEARAARELRISERSVSGALRALMDRLKVHNRFQLGLLLGSAGVFGPPPRHDRPPAG</sequence>
<dbReference type="GO" id="GO:0006355">
    <property type="term" value="P:regulation of DNA-templated transcription"/>
    <property type="evidence" value="ECO:0007669"/>
    <property type="project" value="InterPro"/>
</dbReference>
<feature type="domain" description="HTH luxR-type" evidence="2">
    <location>
        <begin position="272"/>
        <end position="337"/>
    </location>
</feature>